<evidence type="ECO:0000256" key="1">
    <source>
        <dbReference type="SAM" id="Phobius"/>
    </source>
</evidence>
<dbReference type="Pfam" id="PF11449">
    <property type="entry name" value="ArsP_2"/>
    <property type="match status" value="1"/>
</dbReference>
<feature type="transmembrane region" description="Helical" evidence="1">
    <location>
        <begin position="233"/>
        <end position="252"/>
    </location>
</feature>
<keyword evidence="1" id="KW-0812">Transmembrane</keyword>
<feature type="transmembrane region" description="Helical" evidence="1">
    <location>
        <begin position="321"/>
        <end position="343"/>
    </location>
</feature>
<name>A0A940DQV1_9BACT</name>
<sequence>MLTDILRNSILITGLVVIMMMMIESLNIESRGLIFSGLRRTKVGQVVVSTLLGLVPGCIGGFAAVSLYTHRIISFGALIAMMIASCGDEAFMMLAMFPQKAMLIFVFLFILSVICGVMTDFFRDRIFRHKHIDPAKADGLPEDDIFEIHADDHMHGHCHDGNPDCCQTHRHSGREENGHGHGKRHLGWRRVVMFIGIAVFIAALVTGRLGHEHIHEGHAHHAGLALDLLSEDWMYVIFAVLSIVVLGVLCFASDHFVEEHLWRHIVRRHLPVIFGWTFGVLAVLGVGLHYIDIESWISNNTALMILLAVAVGIIPESGPHMIFVTLYASGIVPLPVLIASCIAQDGHSSLPLLAESKASFFKAKAVSCAIALIFGFGAMLFV</sequence>
<dbReference type="Proteomes" id="UP000725002">
    <property type="component" value="Unassembled WGS sequence"/>
</dbReference>
<feature type="transmembrane region" description="Helical" evidence="1">
    <location>
        <begin position="101"/>
        <end position="122"/>
    </location>
</feature>
<feature type="transmembrane region" description="Helical" evidence="1">
    <location>
        <begin position="5"/>
        <end position="23"/>
    </location>
</feature>
<reference evidence="2" key="2">
    <citation type="journal article" date="2021" name="PeerJ">
        <title>Extensive microbial diversity within the chicken gut microbiome revealed by metagenomics and culture.</title>
        <authorList>
            <person name="Gilroy R."/>
            <person name="Ravi A."/>
            <person name="Getino M."/>
            <person name="Pursley I."/>
            <person name="Horton D.L."/>
            <person name="Alikhan N.F."/>
            <person name="Baker D."/>
            <person name="Gharbi K."/>
            <person name="Hall N."/>
            <person name="Watson M."/>
            <person name="Adriaenssens E.M."/>
            <person name="Foster-Nyarko E."/>
            <person name="Jarju S."/>
            <person name="Secka A."/>
            <person name="Antonio M."/>
            <person name="Oren A."/>
            <person name="Chaudhuri R.R."/>
            <person name="La Ragione R."/>
            <person name="Hildebrand F."/>
            <person name="Pallen M.J."/>
        </authorList>
    </citation>
    <scope>NUCLEOTIDE SEQUENCE</scope>
    <source>
        <strain evidence="2">G3-8215</strain>
    </source>
</reference>
<feature type="transmembrane region" description="Helical" evidence="1">
    <location>
        <begin position="43"/>
        <end position="65"/>
    </location>
</feature>
<organism evidence="2 3">
    <name type="scientific">Candidatus Cryptobacteroides avicola</name>
    <dbReference type="NCBI Taxonomy" id="2840757"/>
    <lineage>
        <taxon>Bacteria</taxon>
        <taxon>Pseudomonadati</taxon>
        <taxon>Bacteroidota</taxon>
        <taxon>Bacteroidia</taxon>
        <taxon>Bacteroidales</taxon>
        <taxon>Candidatus Cryptobacteroides</taxon>
    </lineage>
</organism>
<comment type="caution">
    <text evidence="2">The sequence shown here is derived from an EMBL/GenBank/DDBJ whole genome shotgun (WGS) entry which is preliminary data.</text>
</comment>
<feature type="transmembrane region" description="Helical" evidence="1">
    <location>
        <begin position="72"/>
        <end position="95"/>
    </location>
</feature>
<feature type="transmembrane region" description="Helical" evidence="1">
    <location>
        <begin position="297"/>
        <end position="314"/>
    </location>
</feature>
<feature type="transmembrane region" description="Helical" evidence="1">
    <location>
        <begin position="363"/>
        <end position="381"/>
    </location>
</feature>
<protein>
    <submittedName>
        <fullName evidence="2">Arsenic efflux protein</fullName>
    </submittedName>
</protein>
<dbReference type="AlphaFoldDB" id="A0A940DQV1"/>
<evidence type="ECO:0000313" key="2">
    <source>
        <dbReference type="EMBL" id="MBO8483090.1"/>
    </source>
</evidence>
<accession>A0A940DQV1</accession>
<feature type="transmembrane region" description="Helical" evidence="1">
    <location>
        <begin position="273"/>
        <end position="291"/>
    </location>
</feature>
<reference evidence="2" key="1">
    <citation type="submission" date="2020-10" db="EMBL/GenBank/DDBJ databases">
        <authorList>
            <person name="Gilroy R."/>
        </authorList>
    </citation>
    <scope>NUCLEOTIDE SEQUENCE</scope>
    <source>
        <strain evidence="2">G3-8215</strain>
    </source>
</reference>
<proteinExistence type="predicted"/>
<gene>
    <name evidence="2" type="ORF">IAB75_03100</name>
</gene>
<dbReference type="InterPro" id="IPR021552">
    <property type="entry name" value="ArsP_2"/>
</dbReference>
<dbReference type="NCBIfam" id="NF037962">
    <property type="entry name" value="arsenic_eff"/>
    <property type="match status" value="1"/>
</dbReference>
<evidence type="ECO:0000313" key="3">
    <source>
        <dbReference type="Proteomes" id="UP000725002"/>
    </source>
</evidence>
<keyword evidence="1" id="KW-0472">Membrane</keyword>
<keyword evidence="1" id="KW-1133">Transmembrane helix</keyword>
<dbReference type="EMBL" id="JADILV010000021">
    <property type="protein sequence ID" value="MBO8483090.1"/>
    <property type="molecule type" value="Genomic_DNA"/>
</dbReference>
<feature type="transmembrane region" description="Helical" evidence="1">
    <location>
        <begin position="191"/>
        <end position="210"/>
    </location>
</feature>